<dbReference type="GO" id="GO:0016829">
    <property type="term" value="F:lyase activity"/>
    <property type="evidence" value="ECO:0007669"/>
    <property type="project" value="InterPro"/>
</dbReference>
<dbReference type="InterPro" id="IPR042188">
    <property type="entry name" value="MmgE/PrpD_sf_2"/>
</dbReference>
<dbReference type="InterPro" id="IPR005656">
    <property type="entry name" value="MmgE_PrpD"/>
</dbReference>
<dbReference type="KEGG" id="bbh:BN112_4254"/>
<evidence type="ECO:0000313" key="5">
    <source>
        <dbReference type="Proteomes" id="UP000007564"/>
    </source>
</evidence>
<protein>
    <recommendedName>
        <fullName evidence="6">MmgE/PrpD family protein</fullName>
    </recommendedName>
</protein>
<dbReference type="RefSeq" id="WP_015064965.1">
    <property type="nucleotide sequence ID" value="NC_019382.1"/>
</dbReference>
<gene>
    <name evidence="4" type="ORF">BN112_4254</name>
</gene>
<evidence type="ECO:0000259" key="3">
    <source>
        <dbReference type="Pfam" id="PF19305"/>
    </source>
</evidence>
<dbReference type="EMBL" id="HE965806">
    <property type="protein sequence ID" value="CCJ56168.1"/>
    <property type="molecule type" value="Genomic_DNA"/>
</dbReference>
<dbReference type="PANTHER" id="PTHR16943">
    <property type="entry name" value="2-METHYLCITRATE DEHYDRATASE-RELATED"/>
    <property type="match status" value="1"/>
</dbReference>
<dbReference type="Pfam" id="PF19305">
    <property type="entry name" value="MmgE_PrpD_C"/>
    <property type="match status" value="1"/>
</dbReference>
<reference evidence="4 5" key="1">
    <citation type="journal article" date="2012" name="BMC Genomics">
        <title>Comparative genomics of the classical Bordetella subspecies: the evolution and exchange of virulence-associated diversity amongst closely related pathogens.</title>
        <authorList>
            <person name="Park J."/>
            <person name="Zhang Y."/>
            <person name="Buboltz A.M."/>
            <person name="Zhang X."/>
            <person name="Schuster S.C."/>
            <person name="Ahuja U."/>
            <person name="Liu M."/>
            <person name="Miller J.F."/>
            <person name="Sebaihia M."/>
            <person name="Bentley S.D."/>
            <person name="Parkhill J."/>
            <person name="Harvill E.T."/>
        </authorList>
    </citation>
    <scope>NUCLEOTIDE SEQUENCE [LARGE SCALE GENOMIC DNA]</scope>
    <source>
        <strain evidence="4 5">253</strain>
    </source>
</reference>
<dbReference type="OrthoDB" id="8680281at2"/>
<feature type="domain" description="MmgE/PrpD N-terminal" evidence="2">
    <location>
        <begin position="7"/>
        <end position="241"/>
    </location>
</feature>
<dbReference type="InterPro" id="IPR042183">
    <property type="entry name" value="MmgE/PrpD_sf_1"/>
</dbReference>
<dbReference type="PANTHER" id="PTHR16943:SF8">
    <property type="entry name" value="2-METHYLCITRATE DEHYDRATASE"/>
    <property type="match status" value="1"/>
</dbReference>
<feature type="domain" description="MmgE/PrpD C-terminal" evidence="3">
    <location>
        <begin position="261"/>
        <end position="414"/>
    </location>
</feature>
<evidence type="ECO:0000313" key="4">
    <source>
        <dbReference type="EMBL" id="CCJ56168.1"/>
    </source>
</evidence>
<name>A0A0C6PC07_BORBO</name>
<dbReference type="Proteomes" id="UP000007564">
    <property type="component" value="Chromosome"/>
</dbReference>
<evidence type="ECO:0008006" key="6">
    <source>
        <dbReference type="Google" id="ProtNLM"/>
    </source>
</evidence>
<evidence type="ECO:0000256" key="1">
    <source>
        <dbReference type="ARBA" id="ARBA00006174"/>
    </source>
</evidence>
<comment type="similarity">
    <text evidence="1">Belongs to the PrpD family.</text>
</comment>
<dbReference type="InterPro" id="IPR045336">
    <property type="entry name" value="MmgE_PrpD_N"/>
</dbReference>
<proteinExistence type="inferred from homology"/>
<dbReference type="InterPro" id="IPR045337">
    <property type="entry name" value="MmgE_PrpD_C"/>
</dbReference>
<dbReference type="Gene3D" id="3.30.1330.120">
    <property type="entry name" value="2-methylcitrate dehydratase PrpD"/>
    <property type="match status" value="1"/>
</dbReference>
<dbReference type="InterPro" id="IPR036148">
    <property type="entry name" value="MmgE/PrpD_sf"/>
</dbReference>
<sequence>MTSSAPLIDFAHDLRYEDIPVHVRSIVREQIIATVGSILGGAQLPVAKSFEQSILATFGRGESSAFGTGTGMSAASAALYNSGLAQLLDWEDWVLISHVGAAVVPVAWALAEERGLRLNDVIVAVTIGNEIAGRTSRAIQRGAYLGNGLPNHQIELPLVAGRLLGLDRRQLGYALGHSCYMAMENCPVGWTTDSKLLVNGLPAMWAIASANMARQDIVGRGDIVEHPAGYLATVSESIDFKELTRDIGVKWYTETLSTKKHAGCAYNLPAAECAMSIREEIAPEDVERIVVECSTATLYVGGRYDDFEPGVLDAYEQGLLTHVGLCFDTKFCVAAAYVHGDLIHEQYLVENATDARVKALYGKISLVPSERLQKAQFQDFKYGATVTVHGRDGRTATRTVEQMLGGYDRPFDHATKLADGARGLLPPEAVDGIVARLRDETGNPLASEISTLINGAP</sequence>
<dbReference type="Pfam" id="PF03972">
    <property type="entry name" value="MmgE_PrpD_N"/>
    <property type="match status" value="1"/>
</dbReference>
<dbReference type="AlphaFoldDB" id="A0A0C6PC07"/>
<dbReference type="HOGENOM" id="CLU_557574_0_0_4"/>
<organism evidence="4 5">
    <name type="scientific">Bordetella bronchiseptica 253</name>
    <dbReference type="NCBI Taxonomy" id="568707"/>
    <lineage>
        <taxon>Bacteria</taxon>
        <taxon>Pseudomonadati</taxon>
        <taxon>Pseudomonadota</taxon>
        <taxon>Betaproteobacteria</taxon>
        <taxon>Burkholderiales</taxon>
        <taxon>Alcaligenaceae</taxon>
        <taxon>Bordetella</taxon>
    </lineage>
</organism>
<accession>A0A0C6PC07</accession>
<evidence type="ECO:0000259" key="2">
    <source>
        <dbReference type="Pfam" id="PF03972"/>
    </source>
</evidence>
<dbReference type="Gene3D" id="1.10.4100.10">
    <property type="entry name" value="2-methylcitrate dehydratase PrpD"/>
    <property type="match status" value="1"/>
</dbReference>
<dbReference type="SUPFAM" id="SSF103378">
    <property type="entry name" value="2-methylcitrate dehydratase PrpD"/>
    <property type="match status" value="1"/>
</dbReference>